<feature type="compositionally biased region" description="Basic and acidic residues" evidence="1">
    <location>
        <begin position="289"/>
        <end position="325"/>
    </location>
</feature>
<gene>
    <name evidence="2" type="primary">ORF119247</name>
</gene>
<feature type="region of interest" description="Disordered" evidence="1">
    <location>
        <begin position="1"/>
        <end position="382"/>
    </location>
</feature>
<feature type="compositionally biased region" description="Polar residues" evidence="1">
    <location>
        <begin position="697"/>
        <end position="706"/>
    </location>
</feature>
<feature type="compositionally biased region" description="Acidic residues" evidence="1">
    <location>
        <begin position="84"/>
        <end position="102"/>
    </location>
</feature>
<feature type="compositionally biased region" description="Acidic residues" evidence="1">
    <location>
        <begin position="351"/>
        <end position="364"/>
    </location>
</feature>
<protein>
    <submittedName>
        <fullName evidence="2">Uncharacterized protein</fullName>
    </submittedName>
</protein>
<dbReference type="EMBL" id="HACG01033260">
    <property type="protein sequence ID" value="CEK80125.1"/>
    <property type="molecule type" value="Transcribed_RNA"/>
</dbReference>
<feature type="non-terminal residue" evidence="2">
    <location>
        <position position="728"/>
    </location>
</feature>
<name>A0A0B7AJM4_9EUPU</name>
<feature type="compositionally biased region" description="Polar residues" evidence="1">
    <location>
        <begin position="530"/>
        <end position="540"/>
    </location>
</feature>
<dbReference type="AlphaFoldDB" id="A0A0B7AJM4"/>
<feature type="compositionally biased region" description="Acidic residues" evidence="1">
    <location>
        <begin position="544"/>
        <end position="555"/>
    </location>
</feature>
<feature type="compositionally biased region" description="Basic and acidic residues" evidence="1">
    <location>
        <begin position="261"/>
        <end position="275"/>
    </location>
</feature>
<feature type="compositionally biased region" description="Basic and acidic residues" evidence="1">
    <location>
        <begin position="638"/>
        <end position="658"/>
    </location>
</feature>
<feature type="compositionally biased region" description="Polar residues" evidence="1">
    <location>
        <begin position="659"/>
        <end position="683"/>
    </location>
</feature>
<feature type="compositionally biased region" description="Acidic residues" evidence="1">
    <location>
        <begin position="276"/>
        <end position="288"/>
    </location>
</feature>
<feature type="compositionally biased region" description="Basic and acidic residues" evidence="1">
    <location>
        <begin position="616"/>
        <end position="629"/>
    </location>
</feature>
<accession>A0A0B7AJM4</accession>
<evidence type="ECO:0000313" key="2">
    <source>
        <dbReference type="EMBL" id="CEK80125.1"/>
    </source>
</evidence>
<feature type="compositionally biased region" description="Basic and acidic residues" evidence="1">
    <location>
        <begin position="17"/>
        <end position="45"/>
    </location>
</feature>
<feature type="compositionally biased region" description="Pro residues" evidence="1">
    <location>
        <begin position="455"/>
        <end position="465"/>
    </location>
</feature>
<feature type="region of interest" description="Disordered" evidence="1">
    <location>
        <begin position="432"/>
        <end position="728"/>
    </location>
</feature>
<feature type="compositionally biased region" description="Basic and acidic residues" evidence="1">
    <location>
        <begin position="103"/>
        <end position="135"/>
    </location>
</feature>
<feature type="non-terminal residue" evidence="2">
    <location>
        <position position="1"/>
    </location>
</feature>
<feature type="compositionally biased region" description="Polar residues" evidence="1">
    <location>
        <begin position="442"/>
        <end position="454"/>
    </location>
</feature>
<feature type="compositionally biased region" description="Basic and acidic residues" evidence="1">
    <location>
        <begin position="153"/>
        <end position="163"/>
    </location>
</feature>
<evidence type="ECO:0000256" key="1">
    <source>
        <dbReference type="SAM" id="MobiDB-lite"/>
    </source>
</evidence>
<reference evidence="2" key="1">
    <citation type="submission" date="2014-12" db="EMBL/GenBank/DDBJ databases">
        <title>Insight into the proteome of Arion vulgaris.</title>
        <authorList>
            <person name="Aradska J."/>
            <person name="Bulat T."/>
            <person name="Smidak R."/>
            <person name="Sarate P."/>
            <person name="Gangsoo J."/>
            <person name="Sialana F."/>
            <person name="Bilban M."/>
            <person name="Lubec G."/>
        </authorList>
    </citation>
    <scope>NUCLEOTIDE SEQUENCE</scope>
    <source>
        <tissue evidence="2">Skin</tissue>
    </source>
</reference>
<sequence length="728" mass="82488">VDNNDRPIMGYNPFLNEETRYGREEEAVEDDHSGAASHEEIEHFQGRGSEGPEDTVGVEHDDDSEVNPHYNQDEDEDKTHSQTEPEENGEQDHYEEEEEADREYDREEYLEKDEQVRHVEDDTRFLTDEGIHSEETTASEQEESNFYQQPNRADVDPRHHDATDNPEYQGHFDGYQYPAAQTSDIDSKSGGYDDEEKGDVENVPPHAEHVAEDDMGIVNQAFSDDGDVEGGGRVIPEEEEFLESETPVTESSNIVDTDLYEEQREERREQGHGEEFEVDSEDEHDREEEEKHNDDEDERYRGEDDEVNAKDKHHHEDDEQDKYQDENVEDDDEVVPKGGKYTQGEVNREEDLMEEGNTENDDYLQEQQRNKYEEADQYAATPDDYTQEQLRHEKEEMEHAITAKGEHSDDLISYDNEELENAELQTFSESGVLLSEQDDRSFVSNLSEVTSPETIPQPLPSPPEPKNVSSFDPAEAPRDATSPYHELDEDLGQHGTLLQHGAEPDENNTLDFLTAAEVEGETKFDVDGTAITSTSQNNAFLHSDEEDDEEEEDEESQHLDQGVLTAPETTETSTEERSGEYGVQDSEQMEENNDAALMSMSMEGSFYDDGGELIGGDDKRNQQDNHHYEGVTIAEESSSLHDSFEPKHGSFEPKHDSFLDQSSGFGHEVQSSGFGDEVQSSAFDQEVPSRGFDQDTHSSGFDQEVQSGGFDQDVQSGGFHQDVQSGGF</sequence>
<proteinExistence type="predicted"/>
<organism evidence="2">
    <name type="scientific">Arion vulgaris</name>
    <dbReference type="NCBI Taxonomy" id="1028688"/>
    <lineage>
        <taxon>Eukaryota</taxon>
        <taxon>Metazoa</taxon>
        <taxon>Spiralia</taxon>
        <taxon>Lophotrochozoa</taxon>
        <taxon>Mollusca</taxon>
        <taxon>Gastropoda</taxon>
        <taxon>Heterobranchia</taxon>
        <taxon>Euthyneura</taxon>
        <taxon>Panpulmonata</taxon>
        <taxon>Eupulmonata</taxon>
        <taxon>Stylommatophora</taxon>
        <taxon>Helicina</taxon>
        <taxon>Arionoidea</taxon>
        <taxon>Arionidae</taxon>
        <taxon>Arion</taxon>
    </lineage>
</organism>